<dbReference type="HOGENOM" id="CLU_1666007_0_0_11"/>
<comment type="caution">
    <text evidence="1">The sequence shown here is derived from an EMBL/GenBank/DDBJ whole genome shotgun (WGS) entry which is preliminary data.</text>
</comment>
<sequence length="158" mass="18093">MMGLVFYLIPLVFVAYAKQQVWFRSLRKSTARQRKSAIGHGRSALLLFHWIESHFRLPNCDLPMEQMAQMPPEASALALRGDWSYGENPLPNMVSLAESHGIRVFCLPSVGKEVDAFSFVFDGQPYIAVDAHKTPERVRFDIFIRQLYDGRFRRTGDG</sequence>
<name>E0Q5U1_9BIFI</name>
<reference evidence="1 2" key="1">
    <citation type="submission" date="2010-08" db="EMBL/GenBank/DDBJ databases">
        <authorList>
            <person name="Muzny D."/>
            <person name="Qin X."/>
            <person name="Deng J."/>
            <person name="Jiang H."/>
            <person name="Liu Y."/>
            <person name="Qu J."/>
            <person name="Song X.-Z."/>
            <person name="Zhang L."/>
            <person name="Thornton R."/>
            <person name="Coyle M."/>
            <person name="Francisco L."/>
            <person name="Jackson L."/>
            <person name="Javaid M."/>
            <person name="Korchina V."/>
            <person name="Kovar C."/>
            <person name="Mata R."/>
            <person name="Mathew T."/>
            <person name="Ngo R."/>
            <person name="Nguyen L."/>
            <person name="Nguyen N."/>
            <person name="Okwuonu G."/>
            <person name="Ongeri F."/>
            <person name="Pham C."/>
            <person name="Simmons D."/>
            <person name="Wilczek-Boney K."/>
            <person name="Hale W."/>
            <person name="Jakkamsetti A."/>
            <person name="Pham P."/>
            <person name="Ruth R."/>
            <person name="San Lucas F."/>
            <person name="Warren J."/>
            <person name="Zhang J."/>
            <person name="Zhao Z."/>
            <person name="Zhou C."/>
            <person name="Zhu D."/>
            <person name="Lee S."/>
            <person name="Bess C."/>
            <person name="Blankenburg K."/>
            <person name="Forbes L."/>
            <person name="Fu Q."/>
            <person name="Gubbala S."/>
            <person name="Hirani K."/>
            <person name="Jayaseelan J.C."/>
            <person name="Lara F."/>
            <person name="Munidasa M."/>
            <person name="Palculict T."/>
            <person name="Patil S."/>
            <person name="Pu L.-L."/>
            <person name="Saada N."/>
            <person name="Tang L."/>
            <person name="Weissenberger G."/>
            <person name="Zhu Y."/>
            <person name="Hemphill L."/>
            <person name="Shang Y."/>
            <person name="Youmans B."/>
            <person name="Ayvaz T."/>
            <person name="Ross M."/>
            <person name="Santibanez J."/>
            <person name="Aqrawi P."/>
            <person name="Gross S."/>
            <person name="Joshi V."/>
            <person name="Fowler G."/>
            <person name="Nazareth L."/>
            <person name="Reid J."/>
            <person name="Worley K."/>
            <person name="Petrosino J."/>
            <person name="Highlander S."/>
            <person name="Gibbs R."/>
        </authorList>
    </citation>
    <scope>NUCLEOTIDE SEQUENCE [LARGE SCALE GENOMIC DNA]</scope>
    <source>
        <strain evidence="1 2">ATCC 27679</strain>
    </source>
</reference>
<dbReference type="PANTHER" id="PTHR43236">
    <property type="entry name" value="ANTITOXIN HIGA1"/>
    <property type="match status" value="1"/>
</dbReference>
<dbReference type="AlphaFoldDB" id="E0Q5U1"/>
<evidence type="ECO:0000313" key="1">
    <source>
        <dbReference type="EMBL" id="EFM42015.1"/>
    </source>
</evidence>
<proteinExistence type="predicted"/>
<organism evidence="1 2">
    <name type="scientific">Bifidobacterium dentium ATCC 27679</name>
    <dbReference type="NCBI Taxonomy" id="871562"/>
    <lineage>
        <taxon>Bacteria</taxon>
        <taxon>Bacillati</taxon>
        <taxon>Actinomycetota</taxon>
        <taxon>Actinomycetes</taxon>
        <taxon>Bifidobacteriales</taxon>
        <taxon>Bifidobacteriaceae</taxon>
        <taxon>Bifidobacterium</taxon>
    </lineage>
</organism>
<evidence type="ECO:0000313" key="2">
    <source>
        <dbReference type="Proteomes" id="UP000003323"/>
    </source>
</evidence>
<dbReference type="EMBL" id="AEEQ01000007">
    <property type="protein sequence ID" value="EFM42015.1"/>
    <property type="molecule type" value="Genomic_DNA"/>
</dbReference>
<gene>
    <name evidence="1" type="ORF">HMPREF0168_0498</name>
</gene>
<dbReference type="InterPro" id="IPR052345">
    <property type="entry name" value="Rad_response_metalloprotease"/>
</dbReference>
<protein>
    <submittedName>
        <fullName evidence="1">Uncharacterized protein</fullName>
    </submittedName>
</protein>
<dbReference type="Proteomes" id="UP000003323">
    <property type="component" value="Unassembled WGS sequence"/>
</dbReference>
<dbReference type="PANTHER" id="PTHR43236:SF1">
    <property type="entry name" value="BLL7220 PROTEIN"/>
    <property type="match status" value="1"/>
</dbReference>
<accession>E0Q5U1</accession>